<evidence type="ECO:0000313" key="2">
    <source>
        <dbReference type="Proteomes" id="UP001562425"/>
    </source>
</evidence>
<accession>A0ABD1CL53</accession>
<organism evidence="1 2">
    <name type="scientific">Culex pipiens pipiens</name>
    <name type="common">Northern house mosquito</name>
    <dbReference type="NCBI Taxonomy" id="38569"/>
    <lineage>
        <taxon>Eukaryota</taxon>
        <taxon>Metazoa</taxon>
        <taxon>Ecdysozoa</taxon>
        <taxon>Arthropoda</taxon>
        <taxon>Hexapoda</taxon>
        <taxon>Insecta</taxon>
        <taxon>Pterygota</taxon>
        <taxon>Neoptera</taxon>
        <taxon>Endopterygota</taxon>
        <taxon>Diptera</taxon>
        <taxon>Nematocera</taxon>
        <taxon>Culicoidea</taxon>
        <taxon>Culicidae</taxon>
        <taxon>Culicinae</taxon>
        <taxon>Culicini</taxon>
        <taxon>Culex</taxon>
        <taxon>Culex</taxon>
    </lineage>
</organism>
<gene>
    <name evidence="1" type="ORF">pipiens_016468</name>
</gene>
<dbReference type="Proteomes" id="UP001562425">
    <property type="component" value="Unassembled WGS sequence"/>
</dbReference>
<comment type="caution">
    <text evidence="1">The sequence shown here is derived from an EMBL/GenBank/DDBJ whole genome shotgun (WGS) entry which is preliminary data.</text>
</comment>
<proteinExistence type="predicted"/>
<name>A0ABD1CL53_CULPP</name>
<evidence type="ECO:0000313" key="1">
    <source>
        <dbReference type="EMBL" id="KAL1377125.1"/>
    </source>
</evidence>
<feature type="non-terminal residue" evidence="1">
    <location>
        <position position="1"/>
    </location>
</feature>
<dbReference type="EMBL" id="JBEHCU010011166">
    <property type="protein sequence ID" value="KAL1377125.1"/>
    <property type="molecule type" value="Genomic_DNA"/>
</dbReference>
<protein>
    <submittedName>
        <fullName evidence="1">Uncharacterized protein</fullName>
    </submittedName>
</protein>
<sequence>HQHAQVEYFNIQNLTHLRLPDEPDRVLQVDKEAGVTLSKVLTTHYQTTPKPQSYAEASARQ</sequence>
<keyword evidence="2" id="KW-1185">Reference proteome</keyword>
<dbReference type="AlphaFoldDB" id="A0ABD1CL53"/>
<reference evidence="1 2" key="1">
    <citation type="submission" date="2024-05" db="EMBL/GenBank/DDBJ databases">
        <title>Culex pipiens pipiens assembly and annotation.</title>
        <authorList>
            <person name="Alout H."/>
            <person name="Durand T."/>
        </authorList>
    </citation>
    <scope>NUCLEOTIDE SEQUENCE [LARGE SCALE GENOMIC DNA]</scope>
    <source>
        <strain evidence="1">HA-2024</strain>
        <tissue evidence="1">Whole body</tissue>
    </source>
</reference>